<keyword evidence="3" id="KW-0732">Signal</keyword>
<evidence type="ECO:0000256" key="4">
    <source>
        <dbReference type="ARBA" id="ARBA00022989"/>
    </source>
</evidence>
<reference evidence="9" key="1">
    <citation type="submission" date="2022-05" db="EMBL/GenBank/DDBJ databases">
        <title>The Musa troglodytarum L. genome provides insights into the mechanism of non-climacteric behaviour and enrichment of carotenoids.</title>
        <authorList>
            <person name="Wang J."/>
        </authorList>
    </citation>
    <scope>NUCLEOTIDE SEQUENCE</scope>
    <source>
        <tissue evidence="9">Leaf</tissue>
    </source>
</reference>
<feature type="transmembrane region" description="Helical" evidence="8">
    <location>
        <begin position="54"/>
        <end position="73"/>
    </location>
</feature>
<feature type="region of interest" description="Disordered" evidence="7">
    <location>
        <begin position="1"/>
        <end position="29"/>
    </location>
</feature>
<protein>
    <submittedName>
        <fullName evidence="9">Uncharacterized protein</fullName>
    </submittedName>
</protein>
<evidence type="ECO:0000256" key="7">
    <source>
        <dbReference type="SAM" id="MobiDB-lite"/>
    </source>
</evidence>
<dbReference type="Pfam" id="PF06749">
    <property type="entry name" value="DUF1218"/>
    <property type="match status" value="1"/>
</dbReference>
<organism evidence="9 10">
    <name type="scientific">Musa troglodytarum</name>
    <name type="common">fe'i banana</name>
    <dbReference type="NCBI Taxonomy" id="320322"/>
    <lineage>
        <taxon>Eukaryota</taxon>
        <taxon>Viridiplantae</taxon>
        <taxon>Streptophyta</taxon>
        <taxon>Embryophyta</taxon>
        <taxon>Tracheophyta</taxon>
        <taxon>Spermatophyta</taxon>
        <taxon>Magnoliopsida</taxon>
        <taxon>Liliopsida</taxon>
        <taxon>Zingiberales</taxon>
        <taxon>Musaceae</taxon>
        <taxon>Musa</taxon>
    </lineage>
</organism>
<dbReference type="InterPro" id="IPR009606">
    <property type="entry name" value="DEAL/Modifying_wall_lignin1/2"/>
</dbReference>
<evidence type="ECO:0000313" key="10">
    <source>
        <dbReference type="Proteomes" id="UP001055439"/>
    </source>
</evidence>
<gene>
    <name evidence="9" type="ORF">MUK42_15652</name>
</gene>
<dbReference type="GO" id="GO:0012505">
    <property type="term" value="C:endomembrane system"/>
    <property type="evidence" value="ECO:0007669"/>
    <property type="project" value="UniProtKB-SubCell"/>
</dbReference>
<sequence length="238" mass="25591">MESEERHRHLRWENQKQQAENKAALATPSHTSRSPMILYGLSRDPMETPKHGELVIVALLGIVAFSCCVAAEFEKVKAKDMRLDGSLCSLPRSSAFGLGIAALVCLSIAQVIGTTMGGSRICSIKAAASSSRIASVALLFVAWVLYGLASIILAIASSMDGGQSYGKGWMNGDCYVVHDGVYAGAAAMVVSIVLTILAFDFKTRMTMRHRTRPDEEGAIPNGKSHRSCTTGRVKADER</sequence>
<evidence type="ECO:0000256" key="8">
    <source>
        <dbReference type="SAM" id="Phobius"/>
    </source>
</evidence>
<accession>A0A9E7I1S5</accession>
<feature type="region of interest" description="Disordered" evidence="7">
    <location>
        <begin position="210"/>
        <end position="238"/>
    </location>
</feature>
<dbReference type="PANTHER" id="PTHR31769">
    <property type="entry name" value="OS07G0462200 PROTEIN-RELATED"/>
    <property type="match status" value="1"/>
</dbReference>
<dbReference type="Proteomes" id="UP001055439">
    <property type="component" value="Chromosome 8"/>
</dbReference>
<keyword evidence="5 8" id="KW-0472">Membrane</keyword>
<feature type="transmembrane region" description="Helical" evidence="8">
    <location>
        <begin position="180"/>
        <end position="201"/>
    </location>
</feature>
<comment type="similarity">
    <text evidence="6">Belongs to the DESIGUAL family.</text>
</comment>
<dbReference type="InterPro" id="IPR052222">
    <property type="entry name" value="DESIGUAL"/>
</dbReference>
<feature type="transmembrane region" description="Helical" evidence="8">
    <location>
        <begin position="93"/>
        <end position="112"/>
    </location>
</feature>
<keyword evidence="4 8" id="KW-1133">Transmembrane helix</keyword>
<feature type="compositionally biased region" description="Basic and acidic residues" evidence="7">
    <location>
        <begin position="1"/>
        <end position="14"/>
    </location>
</feature>
<proteinExistence type="inferred from homology"/>
<evidence type="ECO:0000256" key="1">
    <source>
        <dbReference type="ARBA" id="ARBA00004127"/>
    </source>
</evidence>
<evidence type="ECO:0000256" key="3">
    <source>
        <dbReference type="ARBA" id="ARBA00022729"/>
    </source>
</evidence>
<dbReference type="AlphaFoldDB" id="A0A9E7I1S5"/>
<dbReference type="EMBL" id="CP097510">
    <property type="protein sequence ID" value="URE39942.1"/>
    <property type="molecule type" value="Genomic_DNA"/>
</dbReference>
<name>A0A9E7I1S5_9LILI</name>
<feature type="transmembrane region" description="Helical" evidence="8">
    <location>
        <begin position="133"/>
        <end position="156"/>
    </location>
</feature>
<evidence type="ECO:0000256" key="5">
    <source>
        <dbReference type="ARBA" id="ARBA00023136"/>
    </source>
</evidence>
<dbReference type="OrthoDB" id="1877293at2759"/>
<evidence type="ECO:0000313" key="9">
    <source>
        <dbReference type="EMBL" id="URE39942.1"/>
    </source>
</evidence>
<keyword evidence="2 8" id="KW-0812">Transmembrane</keyword>
<evidence type="ECO:0000256" key="6">
    <source>
        <dbReference type="ARBA" id="ARBA00029467"/>
    </source>
</evidence>
<keyword evidence="10" id="KW-1185">Reference proteome</keyword>
<evidence type="ECO:0000256" key="2">
    <source>
        <dbReference type="ARBA" id="ARBA00022692"/>
    </source>
</evidence>
<comment type="subcellular location">
    <subcellularLocation>
        <location evidence="1">Endomembrane system</location>
        <topology evidence="1">Multi-pass membrane protein</topology>
    </subcellularLocation>
</comment>